<feature type="transmembrane region" description="Helical" evidence="3">
    <location>
        <begin position="15"/>
        <end position="35"/>
    </location>
</feature>
<keyword evidence="3" id="KW-0812">Transmembrane</keyword>
<reference evidence="5" key="1">
    <citation type="submission" date="2020-10" db="EMBL/GenBank/DDBJ databases">
        <authorList>
            <person name="Castelo-Branco R."/>
            <person name="Eusebio N."/>
            <person name="Adriana R."/>
            <person name="Vieira A."/>
            <person name="Brugerolle De Fraissinette N."/>
            <person name="Rezende De Castro R."/>
            <person name="Schneider M.P."/>
            <person name="Vasconcelos V."/>
            <person name="Leao P.N."/>
        </authorList>
    </citation>
    <scope>NUCLEOTIDE SEQUENCE</scope>
    <source>
        <strain evidence="5">LEGE 11467</strain>
    </source>
</reference>
<evidence type="ECO:0000256" key="3">
    <source>
        <dbReference type="SAM" id="Phobius"/>
    </source>
</evidence>
<sequence>MKLSSKNLDTRLDTLYDAIVIGGGMGGLSAAIYLARYGLKCLIVEKGRGRSVWMQDLRNYVGFDPDTPGRDIINHGSKQAVDWGADLLRGYVEEVTDEGDTLAVRVKVGKKDSLYPVFRSKYVIAASGVIDVLPQLENMQNVYDYAGYTLHVCMICDGFDMWDRKAVLIAGSEGQINAAFVMNWFTPYISVLTHGLFPVSDSMKQKLAEHGYPLYESPIARFHGHKHQMSNVELEDGTVVDATTGLISMGSVYHNHYLKGIEGLTWDGENLVTNDMAQTTHDRIFALGDLKKGLNQVSIAVADGTLAATQIWRNIRRASPPRKWEENIAVGAGLITS</sequence>
<dbReference type="PANTHER" id="PTHR48105">
    <property type="entry name" value="THIOREDOXIN REDUCTASE 1-RELATED-RELATED"/>
    <property type="match status" value="1"/>
</dbReference>
<name>A0A928Z7G9_9CYAN</name>
<keyword evidence="6" id="KW-1185">Reference proteome</keyword>
<dbReference type="EMBL" id="JADEXN010000092">
    <property type="protein sequence ID" value="MBE9040525.1"/>
    <property type="molecule type" value="Genomic_DNA"/>
</dbReference>
<dbReference type="PRINTS" id="PR00469">
    <property type="entry name" value="PNDRDTASEII"/>
</dbReference>
<dbReference type="RefSeq" id="WP_264320771.1">
    <property type="nucleotide sequence ID" value="NZ_JADEXN010000092.1"/>
</dbReference>
<dbReference type="SUPFAM" id="SSF51905">
    <property type="entry name" value="FAD/NAD(P)-binding domain"/>
    <property type="match status" value="1"/>
</dbReference>
<evidence type="ECO:0000259" key="4">
    <source>
        <dbReference type="Pfam" id="PF07992"/>
    </source>
</evidence>
<dbReference type="InterPro" id="IPR023753">
    <property type="entry name" value="FAD/NAD-binding_dom"/>
</dbReference>
<evidence type="ECO:0000256" key="2">
    <source>
        <dbReference type="ARBA" id="ARBA00023002"/>
    </source>
</evidence>
<comment type="caution">
    <text evidence="5">The sequence shown here is derived from an EMBL/GenBank/DDBJ whole genome shotgun (WGS) entry which is preliminary data.</text>
</comment>
<feature type="domain" description="FAD/NAD(P)-binding" evidence="4">
    <location>
        <begin position="16"/>
        <end position="304"/>
    </location>
</feature>
<accession>A0A928Z7G9</accession>
<keyword evidence="3" id="KW-0472">Membrane</keyword>
<dbReference type="InterPro" id="IPR036188">
    <property type="entry name" value="FAD/NAD-bd_sf"/>
</dbReference>
<keyword evidence="3" id="KW-1133">Transmembrane helix</keyword>
<proteinExistence type="predicted"/>
<dbReference type="AlphaFoldDB" id="A0A928Z7G9"/>
<keyword evidence="1" id="KW-0285">Flavoprotein</keyword>
<dbReference type="GO" id="GO:0016491">
    <property type="term" value="F:oxidoreductase activity"/>
    <property type="evidence" value="ECO:0007669"/>
    <property type="project" value="UniProtKB-KW"/>
</dbReference>
<organism evidence="5 6">
    <name type="scientific">Zarconia navalis LEGE 11467</name>
    <dbReference type="NCBI Taxonomy" id="1828826"/>
    <lineage>
        <taxon>Bacteria</taxon>
        <taxon>Bacillati</taxon>
        <taxon>Cyanobacteriota</taxon>
        <taxon>Cyanophyceae</taxon>
        <taxon>Oscillatoriophycideae</taxon>
        <taxon>Oscillatoriales</taxon>
        <taxon>Oscillatoriales incertae sedis</taxon>
        <taxon>Zarconia</taxon>
        <taxon>Zarconia navalis</taxon>
    </lineage>
</organism>
<dbReference type="Pfam" id="PF07992">
    <property type="entry name" value="Pyr_redox_2"/>
    <property type="match status" value="1"/>
</dbReference>
<dbReference type="Gene3D" id="3.50.50.60">
    <property type="entry name" value="FAD/NAD(P)-binding domain"/>
    <property type="match status" value="2"/>
</dbReference>
<dbReference type="Proteomes" id="UP000621799">
    <property type="component" value="Unassembled WGS sequence"/>
</dbReference>
<evidence type="ECO:0000313" key="5">
    <source>
        <dbReference type="EMBL" id="MBE9040525.1"/>
    </source>
</evidence>
<protein>
    <submittedName>
        <fullName evidence="5">NAD(P)/FAD-dependent oxidoreductase</fullName>
    </submittedName>
</protein>
<evidence type="ECO:0000313" key="6">
    <source>
        <dbReference type="Proteomes" id="UP000621799"/>
    </source>
</evidence>
<gene>
    <name evidence="5" type="ORF">IQ235_06955</name>
</gene>
<dbReference type="InterPro" id="IPR050097">
    <property type="entry name" value="Ferredoxin-NADP_redctase_2"/>
</dbReference>
<dbReference type="PRINTS" id="PR00368">
    <property type="entry name" value="FADPNR"/>
</dbReference>
<keyword evidence="2" id="KW-0560">Oxidoreductase</keyword>
<evidence type="ECO:0000256" key="1">
    <source>
        <dbReference type="ARBA" id="ARBA00022630"/>
    </source>
</evidence>